<reference evidence="4" key="1">
    <citation type="submission" date="2015-03" db="EMBL/GenBank/DDBJ databases">
        <title>A transcriptome of Araucaria cunninghamii, an australian fine timber species.</title>
        <authorList>
            <person name="Jing Yi C.J.Y."/>
            <person name="Yin San L.Y.S."/>
            <person name="Abdul Karim S.S."/>
            <person name="Wan Azmi N.N."/>
            <person name="Hercus R.R."/>
            <person name="Croft L.L."/>
        </authorList>
    </citation>
    <scope>NUCLEOTIDE SEQUENCE</scope>
    <source>
        <strain evidence="4">MI0301</strain>
        <tissue evidence="4">Leaf</tissue>
    </source>
</reference>
<dbReference type="Gene3D" id="3.40.50.300">
    <property type="entry name" value="P-loop containing nucleotide triphosphate hydrolases"/>
    <property type="match status" value="1"/>
</dbReference>
<dbReference type="PANTHER" id="PTHR36766">
    <property type="entry name" value="PLANT BROAD-SPECTRUM MILDEW RESISTANCE PROTEIN RPW8"/>
    <property type="match status" value="1"/>
</dbReference>
<dbReference type="AlphaFoldDB" id="A0A0D6QR36"/>
<dbReference type="PRINTS" id="PR00364">
    <property type="entry name" value="DISEASERSIST"/>
</dbReference>
<organism evidence="4">
    <name type="scientific">Araucaria cunninghamii</name>
    <name type="common">Hoop pine</name>
    <name type="synonym">Moreton Bay pine</name>
    <dbReference type="NCBI Taxonomy" id="56994"/>
    <lineage>
        <taxon>Eukaryota</taxon>
        <taxon>Viridiplantae</taxon>
        <taxon>Streptophyta</taxon>
        <taxon>Embryophyta</taxon>
        <taxon>Tracheophyta</taxon>
        <taxon>Spermatophyta</taxon>
        <taxon>Pinopsida</taxon>
        <taxon>Pinidae</taxon>
        <taxon>Conifers II</taxon>
        <taxon>Araucariales</taxon>
        <taxon>Araucariaceae</taxon>
        <taxon>Araucaria</taxon>
    </lineage>
</organism>
<dbReference type="SUPFAM" id="SSF52540">
    <property type="entry name" value="P-loop containing nucleoside triphosphate hydrolases"/>
    <property type="match status" value="1"/>
</dbReference>
<dbReference type="EMBL" id="GCKF01048086">
    <property type="protein sequence ID" value="JAG93082.1"/>
    <property type="molecule type" value="Transcribed_RNA"/>
</dbReference>
<dbReference type="GO" id="GO:0043531">
    <property type="term" value="F:ADP binding"/>
    <property type="evidence" value="ECO:0007669"/>
    <property type="project" value="InterPro"/>
</dbReference>
<keyword evidence="1" id="KW-0677">Repeat</keyword>
<dbReference type="InterPro" id="IPR032675">
    <property type="entry name" value="LRR_dom_sf"/>
</dbReference>
<accession>A0A0D6QR36</accession>
<keyword evidence="2" id="KW-0611">Plant defense</keyword>
<protein>
    <recommendedName>
        <fullName evidence="3">NB-ARC domain-containing protein</fullName>
    </recommendedName>
</protein>
<dbReference type="InterPro" id="IPR027417">
    <property type="entry name" value="P-loop_NTPase"/>
</dbReference>
<dbReference type="SUPFAM" id="SSF52047">
    <property type="entry name" value="RNI-like"/>
    <property type="match status" value="1"/>
</dbReference>
<name>A0A0D6QR36_ARACU</name>
<feature type="domain" description="NB-ARC" evidence="3">
    <location>
        <begin position="29"/>
        <end position="193"/>
    </location>
</feature>
<dbReference type="Gene3D" id="1.10.8.430">
    <property type="entry name" value="Helical domain of apoptotic protease-activating factors"/>
    <property type="match status" value="1"/>
</dbReference>
<dbReference type="PANTHER" id="PTHR36766:SF30">
    <property type="entry name" value="TIR-NBS TYPE DISEASE RESISTANCE PROTEIN-RELATED"/>
    <property type="match status" value="1"/>
</dbReference>
<evidence type="ECO:0000256" key="1">
    <source>
        <dbReference type="ARBA" id="ARBA00022737"/>
    </source>
</evidence>
<dbReference type="InterPro" id="IPR036388">
    <property type="entry name" value="WH-like_DNA-bd_sf"/>
</dbReference>
<dbReference type="InterPro" id="IPR002182">
    <property type="entry name" value="NB-ARC"/>
</dbReference>
<dbReference type="GO" id="GO:0006952">
    <property type="term" value="P:defense response"/>
    <property type="evidence" value="ECO:0007669"/>
    <property type="project" value="UniProtKB-KW"/>
</dbReference>
<dbReference type="InterPro" id="IPR042197">
    <property type="entry name" value="Apaf_helical"/>
</dbReference>
<dbReference type="Gene3D" id="3.80.10.10">
    <property type="entry name" value="Ribonuclease Inhibitor"/>
    <property type="match status" value="1"/>
</dbReference>
<evidence type="ECO:0000256" key="2">
    <source>
        <dbReference type="ARBA" id="ARBA00022821"/>
    </source>
</evidence>
<dbReference type="Gene3D" id="1.10.10.10">
    <property type="entry name" value="Winged helix-like DNA-binding domain superfamily/Winged helix DNA-binding domain"/>
    <property type="match status" value="1"/>
</dbReference>
<proteinExistence type="predicted"/>
<evidence type="ECO:0000313" key="4">
    <source>
        <dbReference type="EMBL" id="JAG93082.1"/>
    </source>
</evidence>
<sequence length="673" mass="75842">MQSFNCQSLCVREGCSSFPKNSQFYVGVENSTRDVKELLFQSDASVVGIQCIGGGGKTTLALALCNNPQIKGHFGNRVFFFTVSQSPDLKGILETSWEKIVGSKRPEFQNVEDAHRQLQEQILRQPRPTLVILDDVWSRANLEKLIFQGPGYKTLVTTRDSSTIPKDSSTRLYQLPLLGEDDALSLFCFWAFGQTSIPSTADASLVKKVKAECKGLPLALKVIGSSLNGEPPVAWQSARDKLSKGEPISDYHKEGLLRCLKTSIDCLDDVARECFLDLGCFPENRKICADALLDIWVYVRKLEWQDAFVMLLKLARRNLLNLSSISGNTAEFSYGSASELFFSQHDVIRDLALYLGHQDSLIHSKRLIMPRKENSLPEKWELLKVRSLPAQVVSIHTGPMEETQWFEMNLPETEALVLLFTGSEYFLPPFLKSMKKLKFLMVYNYGSNRAIVNGLDCLSSITQLKSVRLEKLIAPPVLRQSKSLQNLAKLSVSLGEGFGKWKETHLTLNLPSEQNFNLDHCNDLEELSPAICHMPSARMWSITNCHQVEKLPNELGNLSSLRLLRLSALPNLKELPPSIGKLRQLEYLDISLCELLRELPEVIGELKQLREIDMRECSHLQKLPRSVCGLTSLRRVICDEKIGSQWLQIKGSSMPELGIEIVEPKFSLDWLDN</sequence>
<evidence type="ECO:0000259" key="3">
    <source>
        <dbReference type="Pfam" id="PF00931"/>
    </source>
</evidence>
<dbReference type="Pfam" id="PF00931">
    <property type="entry name" value="NB-ARC"/>
    <property type="match status" value="1"/>
</dbReference>